<dbReference type="NCBIfam" id="TIGR02937">
    <property type="entry name" value="sigma70-ECF"/>
    <property type="match status" value="1"/>
</dbReference>
<protein>
    <submittedName>
        <fullName evidence="8">RNA polymerase, sigma-24 subunit, ECF subfamily</fullName>
    </submittedName>
</protein>
<gene>
    <name evidence="8" type="ORF">CfE428DRAFT_0609</name>
</gene>
<accession>B4CVC2</accession>
<evidence type="ECO:0000313" key="9">
    <source>
        <dbReference type="Proteomes" id="UP000005824"/>
    </source>
</evidence>
<dbReference type="GO" id="GO:0006352">
    <property type="term" value="P:DNA-templated transcription initiation"/>
    <property type="evidence" value="ECO:0007669"/>
    <property type="project" value="InterPro"/>
</dbReference>
<dbReference type="InterPro" id="IPR013325">
    <property type="entry name" value="RNA_pol_sigma_r2"/>
</dbReference>
<evidence type="ECO:0000259" key="6">
    <source>
        <dbReference type="Pfam" id="PF04542"/>
    </source>
</evidence>
<dbReference type="InterPro" id="IPR007630">
    <property type="entry name" value="RNA_pol_sigma70_r4"/>
</dbReference>
<evidence type="ECO:0000256" key="4">
    <source>
        <dbReference type="ARBA" id="ARBA00023125"/>
    </source>
</evidence>
<dbReference type="CDD" id="cd06171">
    <property type="entry name" value="Sigma70_r4"/>
    <property type="match status" value="1"/>
</dbReference>
<dbReference type="InterPro" id="IPR013324">
    <property type="entry name" value="RNA_pol_sigma_r3/r4-like"/>
</dbReference>
<dbReference type="STRING" id="497964.CfE428DRAFT_0609"/>
<keyword evidence="3" id="KW-0731">Sigma factor</keyword>
<proteinExistence type="inferred from homology"/>
<evidence type="ECO:0000259" key="7">
    <source>
        <dbReference type="Pfam" id="PF04545"/>
    </source>
</evidence>
<feature type="domain" description="RNA polymerase sigma-70 region 2" evidence="6">
    <location>
        <begin position="54"/>
        <end position="107"/>
    </location>
</feature>
<evidence type="ECO:0000256" key="1">
    <source>
        <dbReference type="ARBA" id="ARBA00010641"/>
    </source>
</evidence>
<keyword evidence="5" id="KW-0804">Transcription</keyword>
<reference evidence="8 9" key="1">
    <citation type="journal article" date="2011" name="J. Bacteriol.">
        <title>Genome sequence of Chthoniobacter flavus Ellin428, an aerobic heterotrophic soil bacterium.</title>
        <authorList>
            <person name="Kant R."/>
            <person name="van Passel M.W."/>
            <person name="Palva A."/>
            <person name="Lucas S."/>
            <person name="Lapidus A."/>
            <person name="Glavina Del Rio T."/>
            <person name="Dalin E."/>
            <person name="Tice H."/>
            <person name="Bruce D."/>
            <person name="Goodwin L."/>
            <person name="Pitluck S."/>
            <person name="Larimer F.W."/>
            <person name="Land M.L."/>
            <person name="Hauser L."/>
            <person name="Sangwan P."/>
            <person name="de Vos W.M."/>
            <person name="Janssen P.H."/>
            <person name="Smidt H."/>
        </authorList>
    </citation>
    <scope>NUCLEOTIDE SEQUENCE [LARGE SCALE GENOMIC DNA]</scope>
    <source>
        <strain evidence="8 9">Ellin428</strain>
    </source>
</reference>
<dbReference type="Gene3D" id="1.10.1740.10">
    <property type="match status" value="1"/>
</dbReference>
<comment type="similarity">
    <text evidence="1">Belongs to the sigma-70 factor family. ECF subfamily.</text>
</comment>
<dbReference type="PANTHER" id="PTHR43133">
    <property type="entry name" value="RNA POLYMERASE ECF-TYPE SIGMA FACTO"/>
    <property type="match status" value="1"/>
</dbReference>
<dbReference type="eggNOG" id="COG1595">
    <property type="taxonomic scope" value="Bacteria"/>
</dbReference>
<dbReference type="InterPro" id="IPR007627">
    <property type="entry name" value="RNA_pol_sigma70_r2"/>
</dbReference>
<dbReference type="GO" id="GO:0016987">
    <property type="term" value="F:sigma factor activity"/>
    <property type="evidence" value="ECO:0007669"/>
    <property type="project" value="UniProtKB-KW"/>
</dbReference>
<organism evidence="8 9">
    <name type="scientific">Chthoniobacter flavus Ellin428</name>
    <dbReference type="NCBI Taxonomy" id="497964"/>
    <lineage>
        <taxon>Bacteria</taxon>
        <taxon>Pseudomonadati</taxon>
        <taxon>Verrucomicrobiota</taxon>
        <taxon>Spartobacteria</taxon>
        <taxon>Chthoniobacterales</taxon>
        <taxon>Chthoniobacteraceae</taxon>
        <taxon>Chthoniobacter</taxon>
    </lineage>
</organism>
<dbReference type="Gene3D" id="1.10.10.10">
    <property type="entry name" value="Winged helix-like DNA-binding domain superfamily/Winged helix DNA-binding domain"/>
    <property type="match status" value="1"/>
</dbReference>
<dbReference type="EMBL" id="ABVL01000002">
    <property type="protein sequence ID" value="EDY21364.1"/>
    <property type="molecule type" value="Genomic_DNA"/>
</dbReference>
<dbReference type="Pfam" id="PF04542">
    <property type="entry name" value="Sigma70_r2"/>
    <property type="match status" value="1"/>
</dbReference>
<dbReference type="InterPro" id="IPR014284">
    <property type="entry name" value="RNA_pol_sigma-70_dom"/>
</dbReference>
<comment type="caution">
    <text evidence="8">The sequence shown here is derived from an EMBL/GenBank/DDBJ whole genome shotgun (WGS) entry which is preliminary data.</text>
</comment>
<dbReference type="InterPro" id="IPR039425">
    <property type="entry name" value="RNA_pol_sigma-70-like"/>
</dbReference>
<dbReference type="SUPFAM" id="SSF88659">
    <property type="entry name" value="Sigma3 and sigma4 domains of RNA polymerase sigma factors"/>
    <property type="match status" value="1"/>
</dbReference>
<evidence type="ECO:0000256" key="2">
    <source>
        <dbReference type="ARBA" id="ARBA00023015"/>
    </source>
</evidence>
<dbReference type="InParanoid" id="B4CVC2"/>
<dbReference type="SUPFAM" id="SSF88946">
    <property type="entry name" value="Sigma2 domain of RNA polymerase sigma factors"/>
    <property type="match status" value="1"/>
</dbReference>
<name>B4CVC2_9BACT</name>
<evidence type="ECO:0000256" key="3">
    <source>
        <dbReference type="ARBA" id="ARBA00023082"/>
    </source>
</evidence>
<dbReference type="AlphaFoldDB" id="B4CVC2"/>
<dbReference type="PANTHER" id="PTHR43133:SF8">
    <property type="entry name" value="RNA POLYMERASE SIGMA FACTOR HI_1459-RELATED"/>
    <property type="match status" value="1"/>
</dbReference>
<feature type="domain" description="RNA polymerase sigma-70 region 4" evidence="7">
    <location>
        <begin position="139"/>
        <end position="188"/>
    </location>
</feature>
<dbReference type="Proteomes" id="UP000005824">
    <property type="component" value="Unassembled WGS sequence"/>
</dbReference>
<sequence>MLAGGPKDGKYELRNKRVADKRRCDQYCVALFILDAPSDISIPTTDAERLQKGYRYALALTHHPEDAQDLVHEAWLNLCRRYGQVESNAVLFTAVRNLFVDQCRRKKVVQFESLDEPEAPDVPEMVDSEPGVQGDLDTLLAALRPVEREVLFLHYYEGRTAEEIGQMNNQPRGTVLSLLHRAIAKLREAATQDEGKSRCNQWLLLFVSLW</sequence>
<dbReference type="Pfam" id="PF04545">
    <property type="entry name" value="Sigma70_r4"/>
    <property type="match status" value="1"/>
</dbReference>
<keyword evidence="4" id="KW-0238">DNA-binding</keyword>
<dbReference type="InterPro" id="IPR036388">
    <property type="entry name" value="WH-like_DNA-bd_sf"/>
</dbReference>
<evidence type="ECO:0000313" key="8">
    <source>
        <dbReference type="EMBL" id="EDY21364.1"/>
    </source>
</evidence>
<dbReference type="GO" id="GO:0003677">
    <property type="term" value="F:DNA binding"/>
    <property type="evidence" value="ECO:0007669"/>
    <property type="project" value="UniProtKB-KW"/>
</dbReference>
<keyword evidence="9" id="KW-1185">Reference proteome</keyword>
<keyword evidence="2" id="KW-0805">Transcription regulation</keyword>
<evidence type="ECO:0000256" key="5">
    <source>
        <dbReference type="ARBA" id="ARBA00023163"/>
    </source>
</evidence>